<reference evidence="14 15" key="1">
    <citation type="journal article" date="2012" name="Nat. Genet.">
        <title>The yak genome and adaptation to life at high altitude.</title>
        <authorList>
            <person name="Qiu Q."/>
            <person name="Zhang G."/>
            <person name="Ma T."/>
            <person name="Qian W."/>
            <person name="Wang J."/>
            <person name="Ye Z."/>
            <person name="Cao C."/>
            <person name="Hu Q."/>
            <person name="Kim J."/>
            <person name="Larkin D.M."/>
            <person name="Auvil L."/>
            <person name="Capitanu B."/>
            <person name="Ma J."/>
            <person name="Lewin H.A."/>
            <person name="Qian X."/>
            <person name="Lang Y."/>
            <person name="Zhou R."/>
            <person name="Wang L."/>
            <person name="Wang K."/>
            <person name="Xia J."/>
            <person name="Liao S."/>
            <person name="Pan S."/>
            <person name="Lu X."/>
            <person name="Hou H."/>
            <person name="Wang Y."/>
            <person name="Zang X."/>
            <person name="Yin Y."/>
            <person name="Ma H."/>
            <person name="Zhang J."/>
            <person name="Wang Z."/>
            <person name="Zhang Y."/>
            <person name="Zhang D."/>
            <person name="Yonezawa T."/>
            <person name="Hasegawa M."/>
            <person name="Zhong Y."/>
            <person name="Liu W."/>
            <person name="Zhang Y."/>
            <person name="Huang Z."/>
            <person name="Zhang S."/>
            <person name="Long R."/>
            <person name="Yang H."/>
            <person name="Wang J."/>
            <person name="Lenstra J.A."/>
            <person name="Cooper D.N."/>
            <person name="Wu Y."/>
            <person name="Wang J."/>
            <person name="Shi P."/>
            <person name="Wang J."/>
            <person name="Liu J."/>
        </authorList>
    </citation>
    <scope>NUCLEOTIDE SEQUENCE [LARGE SCALE GENOMIC DNA]</scope>
    <source>
        <strain evidence="15">yakQH1</strain>
    </source>
</reference>
<keyword evidence="5" id="KW-0808">Transferase</keyword>
<dbReference type="GO" id="GO:0051301">
    <property type="term" value="P:cell division"/>
    <property type="evidence" value="ECO:0007669"/>
    <property type="project" value="UniProtKB-KW"/>
</dbReference>
<evidence type="ECO:0000256" key="11">
    <source>
        <dbReference type="PROSITE-ProRule" id="PRU10141"/>
    </source>
</evidence>
<comment type="catalytic activity">
    <reaction evidence="10">
        <text>L-seryl-[protein] + ATP = O-phospho-L-seryl-[protein] + ADP + H(+)</text>
        <dbReference type="Rhea" id="RHEA:17989"/>
        <dbReference type="Rhea" id="RHEA-COMP:9863"/>
        <dbReference type="Rhea" id="RHEA-COMP:11604"/>
        <dbReference type="ChEBI" id="CHEBI:15378"/>
        <dbReference type="ChEBI" id="CHEBI:29999"/>
        <dbReference type="ChEBI" id="CHEBI:30616"/>
        <dbReference type="ChEBI" id="CHEBI:83421"/>
        <dbReference type="ChEBI" id="CHEBI:456216"/>
        <dbReference type="EC" id="2.7.11.22"/>
    </reaction>
</comment>
<dbReference type="FunFam" id="1.10.510.10:FF:000061">
    <property type="entry name" value="Putative cyclin-dependent kinase 17"/>
    <property type="match status" value="1"/>
</dbReference>
<dbReference type="STRING" id="72004.ENSBMUP00000032790"/>
<evidence type="ECO:0000256" key="7">
    <source>
        <dbReference type="ARBA" id="ARBA00022777"/>
    </source>
</evidence>
<accession>L8HPC3</accession>
<evidence type="ECO:0000256" key="5">
    <source>
        <dbReference type="ARBA" id="ARBA00022679"/>
    </source>
</evidence>
<feature type="binding site" evidence="11">
    <location>
        <position position="201"/>
    </location>
    <ligand>
        <name>ATP</name>
        <dbReference type="ChEBI" id="CHEBI:30616"/>
    </ligand>
</feature>
<evidence type="ECO:0000256" key="4">
    <source>
        <dbReference type="ARBA" id="ARBA00022553"/>
    </source>
</evidence>
<dbReference type="InterPro" id="IPR008271">
    <property type="entry name" value="Ser/Thr_kinase_AS"/>
</dbReference>
<keyword evidence="7 14" id="KW-0418">Kinase</keyword>
<evidence type="ECO:0000256" key="2">
    <source>
        <dbReference type="ARBA" id="ARBA00012425"/>
    </source>
</evidence>
<sequence>IMSKMKNFKRRFSLSVPRTETIEESLAEFTEQFNQLHNRRNEDLQLGPLGGDPQPESSTFSPTDSGKDLGQLSPGVQYRRQNQRRFSMEVRGSRLYAMDVIRDTSTSVYAQEGGCLGARLQGKRLSLPMDIRLPQEFLQKLQLESPDLPKPLTRMSRRASLSDIGFGKLETYVKLDKLGEGTYATVFKGRSKLTENLVALKEIRLEHEEGAPCTAIREVSLLRNLKHANIVTLHDLVHTERSLTLAGAEPGPVFQDRDLKQYLDHCGNLMSMHNVKIFMFQLLRGLAYCHRRKILHRDLKPQNLLINERGELKLADFGLARAKSVPTKTYSNEVVTLWYRPPDVLLGSTEYSTPLDMWGVGCIQYEMATGRPRFPGEELHLIFRLLGTPTEETWPGVMALSEFRAYNFPRYLPQPLLSHVPRLDPDGINLLSSLLLYESKSRVSAEAALRHPYFRSLGERVHQLEDTASLFSLKEIQLQKDPGYRGLAFQQPGRGKNRRQSIF</sequence>
<dbReference type="EC" id="2.7.11.22" evidence="2"/>
<dbReference type="GO" id="GO:0005737">
    <property type="term" value="C:cytoplasm"/>
    <property type="evidence" value="ECO:0007669"/>
    <property type="project" value="TreeGrafter"/>
</dbReference>
<dbReference type="InterPro" id="IPR050108">
    <property type="entry name" value="CDK"/>
</dbReference>
<evidence type="ECO:0000256" key="3">
    <source>
        <dbReference type="ARBA" id="ARBA00022527"/>
    </source>
</evidence>
<evidence type="ECO:0000256" key="8">
    <source>
        <dbReference type="ARBA" id="ARBA00022840"/>
    </source>
</evidence>
<dbReference type="InterPro" id="IPR000719">
    <property type="entry name" value="Prot_kinase_dom"/>
</dbReference>
<dbReference type="Pfam" id="PF00069">
    <property type="entry name" value="Pkinase"/>
    <property type="match status" value="1"/>
</dbReference>
<evidence type="ECO:0000259" key="13">
    <source>
        <dbReference type="PROSITE" id="PS50011"/>
    </source>
</evidence>
<dbReference type="PROSITE" id="PS00108">
    <property type="entry name" value="PROTEIN_KINASE_ST"/>
    <property type="match status" value="1"/>
</dbReference>
<dbReference type="PROSITE" id="PS00107">
    <property type="entry name" value="PROTEIN_KINASE_ATP"/>
    <property type="match status" value="1"/>
</dbReference>
<feature type="non-terminal residue" evidence="14">
    <location>
        <position position="503"/>
    </location>
</feature>
<dbReference type="EMBL" id="JH883623">
    <property type="protein sequence ID" value="ELR46150.1"/>
    <property type="molecule type" value="Genomic_DNA"/>
</dbReference>
<evidence type="ECO:0000256" key="10">
    <source>
        <dbReference type="ARBA" id="ARBA00048367"/>
    </source>
</evidence>
<dbReference type="GO" id="GO:0005524">
    <property type="term" value="F:ATP binding"/>
    <property type="evidence" value="ECO:0007669"/>
    <property type="project" value="UniProtKB-UniRule"/>
</dbReference>
<name>L8HPC3_9CETA</name>
<evidence type="ECO:0000313" key="15">
    <source>
        <dbReference type="Proteomes" id="UP000011080"/>
    </source>
</evidence>
<keyword evidence="4" id="KW-0597">Phosphoprotein</keyword>
<dbReference type="AlphaFoldDB" id="L8HPC3"/>
<comment type="similarity">
    <text evidence="1">Belongs to the protein kinase superfamily. CMGC Ser/Thr protein kinase family. CDC2/CDKX subfamily.</text>
</comment>
<evidence type="ECO:0000256" key="1">
    <source>
        <dbReference type="ARBA" id="ARBA00006485"/>
    </source>
</evidence>
<dbReference type="Proteomes" id="UP000011080">
    <property type="component" value="Unassembled WGS sequence"/>
</dbReference>
<evidence type="ECO:0000256" key="6">
    <source>
        <dbReference type="ARBA" id="ARBA00022741"/>
    </source>
</evidence>
<dbReference type="GO" id="GO:0004693">
    <property type="term" value="F:cyclin-dependent protein serine/threonine kinase activity"/>
    <property type="evidence" value="ECO:0007669"/>
    <property type="project" value="UniProtKB-EC"/>
</dbReference>
<dbReference type="PANTHER" id="PTHR24056:SF52">
    <property type="entry name" value="CYCLIN-DEPENDENT KINASE 18"/>
    <property type="match status" value="1"/>
</dbReference>
<evidence type="ECO:0000313" key="14">
    <source>
        <dbReference type="EMBL" id="ELR46150.1"/>
    </source>
</evidence>
<dbReference type="GO" id="GO:0005634">
    <property type="term" value="C:nucleus"/>
    <property type="evidence" value="ECO:0007669"/>
    <property type="project" value="TreeGrafter"/>
</dbReference>
<evidence type="ECO:0000256" key="12">
    <source>
        <dbReference type="SAM" id="MobiDB-lite"/>
    </source>
</evidence>
<dbReference type="Gene3D" id="1.10.510.10">
    <property type="entry name" value="Transferase(Phosphotransferase) domain 1"/>
    <property type="match status" value="1"/>
</dbReference>
<keyword evidence="6 11" id="KW-0547">Nucleotide-binding</keyword>
<comment type="catalytic activity">
    <reaction evidence="9">
        <text>L-threonyl-[protein] + ATP = O-phospho-L-threonyl-[protein] + ADP + H(+)</text>
        <dbReference type="Rhea" id="RHEA:46608"/>
        <dbReference type="Rhea" id="RHEA-COMP:11060"/>
        <dbReference type="Rhea" id="RHEA-COMP:11605"/>
        <dbReference type="ChEBI" id="CHEBI:15378"/>
        <dbReference type="ChEBI" id="CHEBI:30013"/>
        <dbReference type="ChEBI" id="CHEBI:30616"/>
        <dbReference type="ChEBI" id="CHEBI:61977"/>
        <dbReference type="ChEBI" id="CHEBI:456216"/>
        <dbReference type="EC" id="2.7.11.22"/>
    </reaction>
</comment>
<dbReference type="InterPro" id="IPR011009">
    <property type="entry name" value="Kinase-like_dom_sf"/>
</dbReference>
<dbReference type="FunFam" id="3.30.200.20:FF:000007">
    <property type="entry name" value="Cyclin-dependent kinase 14, putative"/>
    <property type="match status" value="1"/>
</dbReference>
<feature type="region of interest" description="Disordered" evidence="12">
    <location>
        <begin position="43"/>
        <end position="84"/>
    </location>
</feature>
<keyword evidence="14" id="KW-0132">Cell division</keyword>
<dbReference type="SUPFAM" id="SSF56112">
    <property type="entry name" value="Protein kinase-like (PK-like)"/>
    <property type="match status" value="1"/>
</dbReference>
<dbReference type="PANTHER" id="PTHR24056">
    <property type="entry name" value="CELL DIVISION PROTEIN KINASE"/>
    <property type="match status" value="1"/>
</dbReference>
<gene>
    <name evidence="14" type="ORF">M91_20475</name>
</gene>
<evidence type="ECO:0000256" key="9">
    <source>
        <dbReference type="ARBA" id="ARBA00047811"/>
    </source>
</evidence>
<protein>
    <recommendedName>
        <fullName evidence="2">cyclin-dependent kinase</fullName>
        <ecNumber evidence="2">2.7.11.22</ecNumber>
    </recommendedName>
</protein>
<keyword evidence="3" id="KW-0723">Serine/threonine-protein kinase</keyword>
<keyword evidence="14" id="KW-0131">Cell cycle</keyword>
<dbReference type="SMART" id="SM00220">
    <property type="entry name" value="S_TKc"/>
    <property type="match status" value="1"/>
</dbReference>
<organism evidence="14 15">
    <name type="scientific">Bos mutus</name>
    <name type="common">wild yak</name>
    <dbReference type="NCBI Taxonomy" id="72004"/>
    <lineage>
        <taxon>Eukaryota</taxon>
        <taxon>Metazoa</taxon>
        <taxon>Chordata</taxon>
        <taxon>Craniata</taxon>
        <taxon>Vertebrata</taxon>
        <taxon>Euteleostomi</taxon>
        <taxon>Mammalia</taxon>
        <taxon>Eutheria</taxon>
        <taxon>Laurasiatheria</taxon>
        <taxon>Artiodactyla</taxon>
        <taxon>Ruminantia</taxon>
        <taxon>Pecora</taxon>
        <taxon>Bovidae</taxon>
        <taxon>Bovinae</taxon>
        <taxon>Bos</taxon>
    </lineage>
</organism>
<feature type="compositionally biased region" description="Polar residues" evidence="12">
    <location>
        <begin position="55"/>
        <end position="64"/>
    </location>
</feature>
<dbReference type="PROSITE" id="PS50011">
    <property type="entry name" value="PROTEIN_KINASE_DOM"/>
    <property type="match status" value="1"/>
</dbReference>
<feature type="domain" description="Protein kinase" evidence="13">
    <location>
        <begin position="172"/>
        <end position="454"/>
    </location>
</feature>
<dbReference type="InterPro" id="IPR017441">
    <property type="entry name" value="Protein_kinase_ATP_BS"/>
</dbReference>
<keyword evidence="8 11" id="KW-0067">ATP-binding</keyword>
<proteinExistence type="inferred from homology"/>
<dbReference type="Gene3D" id="3.30.200.20">
    <property type="entry name" value="Phosphorylase Kinase, domain 1"/>
    <property type="match status" value="1"/>
</dbReference>